<keyword evidence="2" id="KW-0408">Iron</keyword>
<accession>A0ABX2FJK2</accession>
<dbReference type="Gene3D" id="1.10.630.10">
    <property type="entry name" value="Cytochrome P450"/>
    <property type="match status" value="1"/>
</dbReference>
<protein>
    <submittedName>
        <fullName evidence="4">Cytochrome</fullName>
    </submittedName>
</protein>
<reference evidence="4 5" key="1">
    <citation type="submission" date="2020-01" db="EMBL/GenBank/DDBJ databases">
        <title>Kibdelosporangium persica a novel Actinomycetes from a hot desert in Iran.</title>
        <authorList>
            <person name="Safaei N."/>
            <person name="Zaburannyi N."/>
            <person name="Mueller R."/>
            <person name="Wink J."/>
        </authorList>
    </citation>
    <scope>NUCLEOTIDE SEQUENCE [LARGE SCALE GENOMIC DNA]</scope>
    <source>
        <strain evidence="4 5">4NS15</strain>
    </source>
</reference>
<evidence type="ECO:0000256" key="1">
    <source>
        <dbReference type="ARBA" id="ARBA00010617"/>
    </source>
</evidence>
<comment type="similarity">
    <text evidence="1 2">Belongs to the cytochrome P450 family.</text>
</comment>
<organism evidence="4 5">
    <name type="scientific">Kibdelosporangium persicum</name>
    <dbReference type="NCBI Taxonomy" id="2698649"/>
    <lineage>
        <taxon>Bacteria</taxon>
        <taxon>Bacillati</taxon>
        <taxon>Actinomycetota</taxon>
        <taxon>Actinomycetes</taxon>
        <taxon>Pseudonocardiales</taxon>
        <taxon>Pseudonocardiaceae</taxon>
        <taxon>Kibdelosporangium</taxon>
    </lineage>
</organism>
<comment type="caution">
    <text evidence="4">The sequence shown here is derived from an EMBL/GenBank/DDBJ whole genome shotgun (WGS) entry which is preliminary data.</text>
</comment>
<dbReference type="SUPFAM" id="SSF48264">
    <property type="entry name" value="Cytochrome P450"/>
    <property type="match status" value="1"/>
</dbReference>
<keyword evidence="2" id="KW-0503">Monooxygenase</keyword>
<dbReference type="InterPro" id="IPR036396">
    <property type="entry name" value="Cyt_P450_sf"/>
</dbReference>
<dbReference type="InterPro" id="IPR001128">
    <property type="entry name" value="Cyt_P450"/>
</dbReference>
<keyword evidence="5" id="KW-1185">Reference proteome</keyword>
<sequence length="387" mass="42019">MPESTNLPLDRPDRFRPPPAYAELTEKEPVAKVSLPDGGEAWLITGYAAAKAVLADSRIGVTAPGSADADAHSPLGEGASHQRFRRLVSTLLTARRVNDFQPRVIEIARRLVSEMLAKGHGVDLVAALARPLPRTVICELLGIEIEDEERFHTWVESSVALVVPPDDPEAVARYVASAQELWEFMTAAVDKRHREPDDGLLSAIIHGEREISADEVVLTGITVLITGYITTANALSVGIVDLIRAHGLAGLSTVEQLDRTAEEMLRRQSGPGNEALPRWACEHVEVAGKTIEAKDMVLVSLEAANHDPCQFAEPHDFELARRANAHLAFGYGRHHCLGAGLARIELRAAIQELAAQCPTLALATPVEEIPWTGHHFEDGPAVIPVTW</sequence>
<gene>
    <name evidence="4" type="ORF">GC106_82410</name>
</gene>
<proteinExistence type="inferred from homology"/>
<keyword evidence="2" id="KW-0349">Heme</keyword>
<dbReference type="RefSeq" id="WP_173142134.1">
    <property type="nucleotide sequence ID" value="NZ_CBCSGW010000025.1"/>
</dbReference>
<dbReference type="Proteomes" id="UP000763557">
    <property type="component" value="Unassembled WGS sequence"/>
</dbReference>
<dbReference type="PANTHER" id="PTHR46696:SF1">
    <property type="entry name" value="CYTOCHROME P450 YJIB-RELATED"/>
    <property type="match status" value="1"/>
</dbReference>
<dbReference type="InterPro" id="IPR002397">
    <property type="entry name" value="Cyt_P450_B"/>
</dbReference>
<evidence type="ECO:0000256" key="2">
    <source>
        <dbReference type="RuleBase" id="RU000461"/>
    </source>
</evidence>
<evidence type="ECO:0000256" key="3">
    <source>
        <dbReference type="SAM" id="MobiDB-lite"/>
    </source>
</evidence>
<feature type="region of interest" description="Disordered" evidence="3">
    <location>
        <begin position="1"/>
        <end position="20"/>
    </location>
</feature>
<evidence type="ECO:0000313" key="5">
    <source>
        <dbReference type="Proteomes" id="UP000763557"/>
    </source>
</evidence>
<dbReference type="InterPro" id="IPR017972">
    <property type="entry name" value="Cyt_P450_CS"/>
</dbReference>
<evidence type="ECO:0000313" key="4">
    <source>
        <dbReference type="EMBL" id="NRN70966.1"/>
    </source>
</evidence>
<dbReference type="PROSITE" id="PS00086">
    <property type="entry name" value="CYTOCHROME_P450"/>
    <property type="match status" value="1"/>
</dbReference>
<dbReference type="Pfam" id="PF00067">
    <property type="entry name" value="p450"/>
    <property type="match status" value="1"/>
</dbReference>
<dbReference type="PANTHER" id="PTHR46696">
    <property type="entry name" value="P450, PUTATIVE (EUROFUNG)-RELATED"/>
    <property type="match status" value="1"/>
</dbReference>
<keyword evidence="2" id="KW-0479">Metal-binding</keyword>
<name>A0ABX2FJK2_9PSEU</name>
<dbReference type="PRINTS" id="PR00359">
    <property type="entry name" value="BP450"/>
</dbReference>
<keyword evidence="2" id="KW-0560">Oxidoreductase</keyword>
<dbReference type="EMBL" id="JAAATY010000048">
    <property type="protein sequence ID" value="NRN70966.1"/>
    <property type="molecule type" value="Genomic_DNA"/>
</dbReference>